<dbReference type="Pfam" id="PF13613">
    <property type="entry name" value="HTH_Tnp_4"/>
    <property type="match status" value="1"/>
</dbReference>
<dbReference type="PANTHER" id="PTHR23080">
    <property type="entry name" value="THAP DOMAIN PROTEIN"/>
    <property type="match status" value="1"/>
</dbReference>
<dbReference type="InterPro" id="IPR027806">
    <property type="entry name" value="HARBI1_dom"/>
</dbReference>
<dbReference type="GO" id="GO:0046872">
    <property type="term" value="F:metal ion binding"/>
    <property type="evidence" value="ECO:0007669"/>
    <property type="project" value="UniProtKB-KW"/>
</dbReference>
<dbReference type="Proteomes" id="UP000515161">
    <property type="component" value="Unplaced"/>
</dbReference>
<dbReference type="PANTHER" id="PTHR23080:SF133">
    <property type="entry name" value="SI:CH211-262I1.5-RELATED"/>
    <property type="match status" value="1"/>
</dbReference>
<name>A0A6P8VFR7_GYMAC</name>
<dbReference type="RefSeq" id="XP_034084985.1">
    <property type="nucleotide sequence ID" value="XM_034229094.1"/>
</dbReference>
<feature type="compositionally biased region" description="Polar residues" evidence="3">
    <location>
        <begin position="83"/>
        <end position="92"/>
    </location>
</feature>
<evidence type="ECO:0000259" key="4">
    <source>
        <dbReference type="Pfam" id="PF13359"/>
    </source>
</evidence>
<dbReference type="GeneID" id="117554636"/>
<feature type="domain" description="DDE Tnp4" evidence="4">
    <location>
        <begin position="247"/>
        <end position="403"/>
    </location>
</feature>
<proteinExistence type="predicted"/>
<keyword evidence="2" id="KW-0479">Metal-binding</keyword>
<feature type="domain" description="Transposase Helix-turn-helix" evidence="5">
    <location>
        <begin position="166"/>
        <end position="215"/>
    </location>
</feature>
<evidence type="ECO:0000256" key="1">
    <source>
        <dbReference type="ARBA" id="ARBA00001968"/>
    </source>
</evidence>
<evidence type="ECO:0000313" key="6">
    <source>
        <dbReference type="Proteomes" id="UP000515161"/>
    </source>
</evidence>
<accession>A0A6P8VFR7</accession>
<protein>
    <submittedName>
        <fullName evidence="7">Uncharacterized protein LOC117554636</fullName>
    </submittedName>
</protein>
<reference evidence="7" key="1">
    <citation type="submission" date="2025-08" db="UniProtKB">
        <authorList>
            <consortium name="RefSeq"/>
        </authorList>
    </citation>
    <scope>IDENTIFICATION</scope>
</reference>
<dbReference type="KEGG" id="gacu:117554636"/>
<dbReference type="InParanoid" id="A0A6P8VFR7"/>
<sequence>MRPADRKPNACSRICSCHFLLQKRKRPVSFKAQNVEEHSYCLRGIIDGMEEEAACLMTEEEAGPSTQAAANEDPQPLSENAEEQATTVGEKLQSQQRHIMQLEIQLEESKAKQSYCRDKYSASQLSEKVLRMETGLPDRDTFSAVCEYVAPFEGSITYPEGWFPKSLSLEDQVFMTLVKLRHNYTHLHLAALFHCGESTVRNVILTFIEVLHKLLFKDIMSTVPSREKNKTSLPSSFRYIQNCRMIVDCTDIKIAIPKQMDIQKETYSAYRGMHSFKLLLGVAPNAVITYCSKLYPGSTSDKEIVRDSGVLQHFKPGDLILADKGFLIQNILPEGVTVNIPPFLCHGQLTHSEAQATKLIAQNRIHVERANARLKEFRILKFIPSHLRHFADKLVQVCCALVNFQRPLIKEVAEK</sequence>
<evidence type="ECO:0000313" key="7">
    <source>
        <dbReference type="RefSeq" id="XP_034084985.1"/>
    </source>
</evidence>
<evidence type="ECO:0000256" key="2">
    <source>
        <dbReference type="ARBA" id="ARBA00022723"/>
    </source>
</evidence>
<keyword evidence="6" id="KW-1185">Reference proteome</keyword>
<gene>
    <name evidence="7" type="primary">LOC117554636</name>
</gene>
<feature type="region of interest" description="Disordered" evidence="3">
    <location>
        <begin position="59"/>
        <end position="92"/>
    </location>
</feature>
<dbReference type="Pfam" id="PF13359">
    <property type="entry name" value="DDE_Tnp_4"/>
    <property type="match status" value="1"/>
</dbReference>
<dbReference type="InterPro" id="IPR027805">
    <property type="entry name" value="Transposase_HTH_dom"/>
</dbReference>
<comment type="cofactor">
    <cofactor evidence="1">
        <name>a divalent metal cation</name>
        <dbReference type="ChEBI" id="CHEBI:60240"/>
    </cofactor>
</comment>
<evidence type="ECO:0000256" key="3">
    <source>
        <dbReference type="SAM" id="MobiDB-lite"/>
    </source>
</evidence>
<dbReference type="OrthoDB" id="10009406at2759"/>
<dbReference type="AlphaFoldDB" id="A0A6P8VFR7"/>
<organism evidence="6 7">
    <name type="scientific">Gymnodraco acuticeps</name>
    <name type="common">Antarctic dragonfish</name>
    <dbReference type="NCBI Taxonomy" id="8218"/>
    <lineage>
        <taxon>Eukaryota</taxon>
        <taxon>Metazoa</taxon>
        <taxon>Chordata</taxon>
        <taxon>Craniata</taxon>
        <taxon>Vertebrata</taxon>
        <taxon>Euteleostomi</taxon>
        <taxon>Actinopterygii</taxon>
        <taxon>Neopterygii</taxon>
        <taxon>Teleostei</taxon>
        <taxon>Neoteleostei</taxon>
        <taxon>Acanthomorphata</taxon>
        <taxon>Eupercaria</taxon>
        <taxon>Perciformes</taxon>
        <taxon>Notothenioidei</taxon>
        <taxon>Bathydraconidae</taxon>
        <taxon>Gymnodraco</taxon>
    </lineage>
</organism>
<evidence type="ECO:0000259" key="5">
    <source>
        <dbReference type="Pfam" id="PF13613"/>
    </source>
</evidence>